<dbReference type="RefSeq" id="WP_086969322.1">
    <property type="nucleotide sequence ID" value="NZ_FCOJ02000023.1"/>
</dbReference>
<protein>
    <recommendedName>
        <fullName evidence="3">Pilus assembly protein, PilO</fullName>
    </recommendedName>
</protein>
<comment type="caution">
    <text evidence="1">The sequence shown here is derived from an EMBL/GenBank/DDBJ whole genome shotgun (WGS) entry which is preliminary data.</text>
</comment>
<name>A0A158B4B3_9BURK</name>
<organism evidence="1 2">
    <name type="scientific">Caballeronia glebae</name>
    <dbReference type="NCBI Taxonomy" id="1777143"/>
    <lineage>
        <taxon>Bacteria</taxon>
        <taxon>Pseudomonadati</taxon>
        <taxon>Pseudomonadota</taxon>
        <taxon>Betaproteobacteria</taxon>
        <taxon>Burkholderiales</taxon>
        <taxon>Burkholderiaceae</taxon>
        <taxon>Caballeronia</taxon>
    </lineage>
</organism>
<dbReference type="STRING" id="1777143.AWB82_03507"/>
<accession>A0A158B4B3</accession>
<dbReference type="GO" id="GO:0043683">
    <property type="term" value="P:type IV pilus assembly"/>
    <property type="evidence" value="ECO:0007669"/>
    <property type="project" value="InterPro"/>
</dbReference>
<evidence type="ECO:0000313" key="1">
    <source>
        <dbReference type="EMBL" id="SAK64971.1"/>
    </source>
</evidence>
<dbReference type="EMBL" id="FCOJ02000023">
    <property type="protein sequence ID" value="SAK64971.1"/>
    <property type="molecule type" value="Genomic_DNA"/>
</dbReference>
<gene>
    <name evidence="1" type="ORF">AWB82_03507</name>
</gene>
<dbReference type="OrthoDB" id="8999741at2"/>
<evidence type="ECO:0008006" key="3">
    <source>
        <dbReference type="Google" id="ProtNLM"/>
    </source>
</evidence>
<dbReference type="Pfam" id="PF04350">
    <property type="entry name" value="PilO"/>
    <property type="match status" value="1"/>
</dbReference>
<dbReference type="AlphaFoldDB" id="A0A158B4B3"/>
<dbReference type="Proteomes" id="UP000054596">
    <property type="component" value="Unassembled WGS sequence"/>
</dbReference>
<proteinExistence type="predicted"/>
<keyword evidence="2" id="KW-1185">Reference proteome</keyword>
<sequence>MSTIPMNIAVKKRSRGARSILKPFDEWSWRRTACVALALGLFVFALGLRAWRMSDTSRLDASRAAWAAMQAKAQDAARIAGELSDLRARASPGRLEPEHWSAADALRAVADLAAQSGVRVADIEPVALKSGGPKLSEPIPERALRLRADGSFAEMRRFLEALAGLPRLVLPDDVQIKRQANALAIEATLHIFETLPAVAPAAASRANAFVVDPFGGADVAPQGGDMLLVGTFVARRRALALLQSGGDVDSFAPGQKVGDERLGRVMPRAIELAREDGMSRKLAFAEDRK</sequence>
<dbReference type="InterPro" id="IPR007445">
    <property type="entry name" value="PilO"/>
</dbReference>
<dbReference type="Gene3D" id="3.30.70.60">
    <property type="match status" value="1"/>
</dbReference>
<reference evidence="1" key="1">
    <citation type="submission" date="2016-01" db="EMBL/GenBank/DDBJ databases">
        <authorList>
            <person name="Peeters C."/>
        </authorList>
    </citation>
    <scope>NUCLEOTIDE SEQUENCE [LARGE SCALE GENOMIC DNA]</scope>
    <source>
        <strain evidence="1">LMG 29325</strain>
    </source>
</reference>
<dbReference type="InterPro" id="IPR014717">
    <property type="entry name" value="Transl_elong_EF1B/ribsomal_bS6"/>
</dbReference>
<dbReference type="GO" id="GO:0043107">
    <property type="term" value="P:type IV pilus-dependent motility"/>
    <property type="evidence" value="ECO:0007669"/>
    <property type="project" value="InterPro"/>
</dbReference>
<evidence type="ECO:0000313" key="2">
    <source>
        <dbReference type="Proteomes" id="UP000054596"/>
    </source>
</evidence>